<keyword evidence="1" id="KW-0472">Membrane</keyword>
<evidence type="ECO:0000313" key="2">
    <source>
        <dbReference type="EMBL" id="MFD1647555.1"/>
    </source>
</evidence>
<sequence>MNWRVIARKEFEDAIRSRLLWGVVAFVSVIVSMTFLIPLLVPALDSGVLAALGGASEFASMLVPVVALVAAYLAIAGERESGSLRILLGLEPVRRTVVLGKFLGRSAVVVVGLVVGFALAGVVALGVYGSLPPVAFLAVVGLTAALGVAFVGIAVGVSAAVATRSRAMTIGIGLYLGLAILWDLVPQGAYLASAGSPPGGSVPAWFVLLQGLSPSGAYSALVMAAINATDPAYPTATAAVEGTVPFYVEPWAFAVVLFAWTVGPLLVGTLLFERADLN</sequence>
<dbReference type="Pfam" id="PF12679">
    <property type="entry name" value="ABC2_membrane_2"/>
    <property type="match status" value="1"/>
</dbReference>
<protein>
    <submittedName>
        <fullName evidence="2">ABC transporter permease subunit</fullName>
    </submittedName>
</protein>
<proteinExistence type="predicted"/>
<keyword evidence="3" id="KW-1185">Reference proteome</keyword>
<dbReference type="AlphaFoldDB" id="A0ABD6DQE8"/>
<gene>
    <name evidence="2" type="ORF">ACFSBL_17835</name>
</gene>
<dbReference type="EMBL" id="JBHUDO010000004">
    <property type="protein sequence ID" value="MFD1647555.1"/>
    <property type="molecule type" value="Genomic_DNA"/>
</dbReference>
<dbReference type="PANTHER" id="PTHR43471:SF1">
    <property type="entry name" value="ABC TRANSPORTER PERMEASE PROTEIN NOSY-RELATED"/>
    <property type="match status" value="1"/>
</dbReference>
<keyword evidence="1" id="KW-1133">Transmembrane helix</keyword>
<name>A0ABD6DQE8_9EURY</name>
<keyword evidence="1" id="KW-0812">Transmembrane</keyword>
<organism evidence="2 3">
    <name type="scientific">Haloarchaeobius litoreus</name>
    <dbReference type="NCBI Taxonomy" id="755306"/>
    <lineage>
        <taxon>Archaea</taxon>
        <taxon>Methanobacteriati</taxon>
        <taxon>Methanobacteriota</taxon>
        <taxon>Stenosarchaea group</taxon>
        <taxon>Halobacteria</taxon>
        <taxon>Halobacteriales</taxon>
        <taxon>Halorubellaceae</taxon>
        <taxon>Haloarchaeobius</taxon>
    </lineage>
</organism>
<feature type="transmembrane region" description="Helical" evidence="1">
    <location>
        <begin position="20"/>
        <end position="41"/>
    </location>
</feature>
<feature type="transmembrane region" description="Helical" evidence="1">
    <location>
        <begin position="134"/>
        <end position="155"/>
    </location>
</feature>
<feature type="transmembrane region" description="Helical" evidence="1">
    <location>
        <begin position="167"/>
        <end position="185"/>
    </location>
</feature>
<accession>A0ABD6DQE8</accession>
<reference evidence="2 3" key="1">
    <citation type="journal article" date="2019" name="Int. J. Syst. Evol. Microbiol.">
        <title>The Global Catalogue of Microorganisms (GCM) 10K type strain sequencing project: providing services to taxonomists for standard genome sequencing and annotation.</title>
        <authorList>
            <consortium name="The Broad Institute Genomics Platform"/>
            <consortium name="The Broad Institute Genome Sequencing Center for Infectious Disease"/>
            <person name="Wu L."/>
            <person name="Ma J."/>
        </authorList>
    </citation>
    <scope>NUCLEOTIDE SEQUENCE [LARGE SCALE GENOMIC DNA]</scope>
    <source>
        <strain evidence="2 3">CGMCC 1.10390</strain>
    </source>
</reference>
<dbReference type="GO" id="GO:0005886">
    <property type="term" value="C:plasma membrane"/>
    <property type="evidence" value="ECO:0007669"/>
    <property type="project" value="UniProtKB-SubCell"/>
</dbReference>
<feature type="transmembrane region" description="Helical" evidence="1">
    <location>
        <begin position="47"/>
        <end position="75"/>
    </location>
</feature>
<evidence type="ECO:0000256" key="1">
    <source>
        <dbReference type="SAM" id="Phobius"/>
    </source>
</evidence>
<feature type="transmembrane region" description="Helical" evidence="1">
    <location>
        <begin position="251"/>
        <end position="272"/>
    </location>
</feature>
<comment type="caution">
    <text evidence="2">The sequence shown here is derived from an EMBL/GenBank/DDBJ whole genome shotgun (WGS) entry which is preliminary data.</text>
</comment>
<dbReference type="PANTHER" id="PTHR43471">
    <property type="entry name" value="ABC TRANSPORTER PERMEASE"/>
    <property type="match status" value="1"/>
</dbReference>
<dbReference type="Proteomes" id="UP001597034">
    <property type="component" value="Unassembled WGS sequence"/>
</dbReference>
<dbReference type="RefSeq" id="WP_256401962.1">
    <property type="nucleotide sequence ID" value="NZ_JANHJR010000004.1"/>
</dbReference>
<evidence type="ECO:0000313" key="3">
    <source>
        <dbReference type="Proteomes" id="UP001597034"/>
    </source>
</evidence>
<feature type="transmembrane region" description="Helical" evidence="1">
    <location>
        <begin position="102"/>
        <end position="128"/>
    </location>
</feature>